<dbReference type="PANTHER" id="PTHR45527">
    <property type="entry name" value="NONRIBOSOMAL PEPTIDE SYNTHETASE"/>
    <property type="match status" value="1"/>
</dbReference>
<dbReference type="SUPFAM" id="SSF56801">
    <property type="entry name" value="Acetyl-CoA synthetase-like"/>
    <property type="match status" value="1"/>
</dbReference>
<feature type="non-terminal residue" evidence="2">
    <location>
        <position position="284"/>
    </location>
</feature>
<reference evidence="3" key="1">
    <citation type="journal article" date="2019" name="Int. J. Syst. Evol. Microbiol.">
        <title>The Global Catalogue of Microorganisms (GCM) 10K type strain sequencing project: providing services to taxonomists for standard genome sequencing and annotation.</title>
        <authorList>
            <consortium name="The Broad Institute Genomics Platform"/>
            <consortium name="The Broad Institute Genome Sequencing Center for Infectious Disease"/>
            <person name="Wu L."/>
            <person name="Ma J."/>
        </authorList>
    </citation>
    <scope>NUCLEOTIDE SEQUENCE [LARGE SCALE GENOMIC DNA]</scope>
    <source>
        <strain evidence="3">CCUG 62974</strain>
    </source>
</reference>
<accession>A0ABW3DZ94</accession>
<dbReference type="Proteomes" id="UP001597024">
    <property type="component" value="Unassembled WGS sequence"/>
</dbReference>
<dbReference type="Gene3D" id="3.40.50.980">
    <property type="match status" value="2"/>
</dbReference>
<organism evidence="2 3">
    <name type="scientific">Streptosporangium algeriense</name>
    <dbReference type="NCBI Taxonomy" id="1682748"/>
    <lineage>
        <taxon>Bacteria</taxon>
        <taxon>Bacillati</taxon>
        <taxon>Actinomycetota</taxon>
        <taxon>Actinomycetes</taxon>
        <taxon>Streptosporangiales</taxon>
        <taxon>Streptosporangiaceae</taxon>
        <taxon>Streptosporangium</taxon>
    </lineage>
</organism>
<evidence type="ECO:0000313" key="3">
    <source>
        <dbReference type="Proteomes" id="UP001597024"/>
    </source>
</evidence>
<protein>
    <submittedName>
        <fullName evidence="2">AMP-binding protein</fullName>
    </submittedName>
</protein>
<sequence>MSGEPRTIVGAFAEQVQENRDRTAVKQGGTALTYGRLDEISGIVVDFLARCEIHPEQRIGILMERGPGVIATIVGTVKSGAAYVPLDIRSPAARLRMILAECGIRVVITDSAERADFVRGFCEPGTRVAVVGEDLDLSGPRPHVVPGRSVVPGQLAYVIYTSGSTGTPKGVAICHRDLAAFAADPCWTGLEGRVLLHSPLEFDASVFQMWVPLLRGGTVVLAPPGPVEARVLARTIAEEAVTCTFMTTSLFNVLTEQHPDAFAGGCQVWMGGEAASPVAVERTL</sequence>
<evidence type="ECO:0000259" key="1">
    <source>
        <dbReference type="Pfam" id="PF00501"/>
    </source>
</evidence>
<dbReference type="PANTHER" id="PTHR45527:SF1">
    <property type="entry name" value="FATTY ACID SYNTHASE"/>
    <property type="match status" value="1"/>
</dbReference>
<keyword evidence="3" id="KW-1185">Reference proteome</keyword>
<dbReference type="InterPro" id="IPR000873">
    <property type="entry name" value="AMP-dep_synth/lig_dom"/>
</dbReference>
<name>A0ABW3DZ94_9ACTN</name>
<dbReference type="Pfam" id="PF00501">
    <property type="entry name" value="AMP-binding"/>
    <property type="match status" value="1"/>
</dbReference>
<dbReference type="InterPro" id="IPR020845">
    <property type="entry name" value="AMP-binding_CS"/>
</dbReference>
<dbReference type="EMBL" id="JBHTHX010001162">
    <property type="protein sequence ID" value="MFD0888035.1"/>
    <property type="molecule type" value="Genomic_DNA"/>
</dbReference>
<feature type="domain" description="AMP-dependent synthetase/ligase" evidence="1">
    <location>
        <begin position="12"/>
        <end position="282"/>
    </location>
</feature>
<dbReference type="PROSITE" id="PS00455">
    <property type="entry name" value="AMP_BINDING"/>
    <property type="match status" value="1"/>
</dbReference>
<proteinExistence type="predicted"/>
<comment type="caution">
    <text evidence="2">The sequence shown here is derived from an EMBL/GenBank/DDBJ whole genome shotgun (WGS) entry which is preliminary data.</text>
</comment>
<evidence type="ECO:0000313" key="2">
    <source>
        <dbReference type="EMBL" id="MFD0888035.1"/>
    </source>
</evidence>
<gene>
    <name evidence="2" type="ORF">ACFQ08_26135</name>
</gene>